<dbReference type="Gene3D" id="3.30.450.20">
    <property type="entry name" value="PAS domain"/>
    <property type="match status" value="2"/>
</dbReference>
<accession>A0A5R9GSR8</accession>
<dbReference type="SMART" id="SM00086">
    <property type="entry name" value="PAC"/>
    <property type="match status" value="2"/>
</dbReference>
<evidence type="ECO:0000256" key="3">
    <source>
        <dbReference type="ARBA" id="ARBA00022553"/>
    </source>
</evidence>
<feature type="domain" description="PAS" evidence="8">
    <location>
        <begin position="382"/>
        <end position="428"/>
    </location>
</feature>
<comment type="caution">
    <text evidence="10">The sequence shown here is derived from an EMBL/GenBank/DDBJ whole genome shotgun (WGS) entry which is preliminary data.</text>
</comment>
<evidence type="ECO:0000256" key="4">
    <source>
        <dbReference type="PROSITE-ProRule" id="PRU00169"/>
    </source>
</evidence>
<dbReference type="Pfam" id="PF02518">
    <property type="entry name" value="HATPase_c"/>
    <property type="match status" value="1"/>
</dbReference>
<keyword evidence="3 4" id="KW-0597">Phosphoprotein</keyword>
<dbReference type="InterPro" id="IPR036097">
    <property type="entry name" value="HisK_dim/P_sf"/>
</dbReference>
<dbReference type="CDD" id="cd00130">
    <property type="entry name" value="PAS"/>
    <property type="match status" value="2"/>
</dbReference>
<dbReference type="InterPro" id="IPR005467">
    <property type="entry name" value="His_kinase_dom"/>
</dbReference>
<dbReference type="InterPro" id="IPR001789">
    <property type="entry name" value="Sig_transdc_resp-reg_receiver"/>
</dbReference>
<comment type="catalytic activity">
    <reaction evidence="1">
        <text>ATP + protein L-histidine = ADP + protein N-phospho-L-histidine.</text>
        <dbReference type="EC" id="2.7.13.3"/>
    </reaction>
</comment>
<proteinExistence type="predicted"/>
<name>A0A5R9GSR8_9PROT</name>
<evidence type="ECO:0000313" key="10">
    <source>
        <dbReference type="EMBL" id="TLS69226.1"/>
    </source>
</evidence>
<dbReference type="PROSITE" id="PS50110">
    <property type="entry name" value="RESPONSE_REGULATORY"/>
    <property type="match status" value="1"/>
</dbReference>
<sequence length="894" mass="99869">MDTSVMEVPVERIRQFLQSSSQSDIIARKFFLVISLFVLIVASLLVLDRFQAYVLDSVRAYVAGEGFWSKGQKDAVYHLVRYAGSADENDYRKFLAGMAINQGDRQARLALQAGEADIAAARKGFLGGQNHPDDVDHLISFFLHFSEVGDMKQAIVIWTEADGKIDQLMGLGEQLHQILQVTPRDAGRIEVLLGDIDHVHDEVDALERRFSATLGHAARKMETLTERLLLIAALLLLMTGISLSWQVVHGLRRAQQALEASESRFRHVVESNIIGIMFWHMDGTIFDANDAFLDIVGYSRTDLEQGRVNWHGLTPEEGRGEDEAALQELYERGSCTPYEKQYLHRDGHRLTAYLSAALFTDSKDAGVCFVLDISERKRAEQAQKLAATVFNAAREGIVVTDSSAVIKAVNPAFTMVTGYTPEEVIGKNPHVLSSGHHDAAFYETMWKRLRSHGNWKGEVWNRRKDGEIYQEWLSISVIRDEAGKVSEYVGVFSDITEQRKMEEQVRQSQKMEAIGTLVGGIAHDFNNTLAAMQGNLYLAQRYNGDNVPVTTKLDVIQELLSHSAEMVTQLLTFARKGMVQMAELSLSDLFMKLECLIGSIIPENIEFDMQLCERRLFVRGDATQLQQVMLNLLNNARDAIDGCELPQIHCRLDYWQADRSFMQAHPQLETNELGHITVTDNGCGIAEQQLAHIFEPFYTTKEVGKGTGLGMAMVYGSMQTHHGVIEVESSVGQGTTVHLYLPLIQVVEPVRRTNMPLPDSVPGSQQSATILLVDDNEHIRNFCSEVLLQLGFEVLLADDGEDALACFQHHQADVDLVISDMVMPRMGGFQTVEKMRLQRPDLPVIFMTGYDPEQVVIPDELAGNSAMVSKPFDMDTFARVVDAMLAARAESSGQ</sequence>
<evidence type="ECO:0000259" key="6">
    <source>
        <dbReference type="PROSITE" id="PS50109"/>
    </source>
</evidence>
<evidence type="ECO:0000259" key="9">
    <source>
        <dbReference type="PROSITE" id="PS50113"/>
    </source>
</evidence>
<dbReference type="InterPro" id="IPR000014">
    <property type="entry name" value="PAS"/>
</dbReference>
<dbReference type="SUPFAM" id="SSF52172">
    <property type="entry name" value="CheY-like"/>
    <property type="match status" value="1"/>
</dbReference>
<dbReference type="Pfam" id="PF13426">
    <property type="entry name" value="PAS_9"/>
    <property type="match status" value="2"/>
</dbReference>
<evidence type="ECO:0000313" key="11">
    <source>
        <dbReference type="Proteomes" id="UP000306585"/>
    </source>
</evidence>
<dbReference type="PROSITE" id="PS50113">
    <property type="entry name" value="PAC"/>
    <property type="match status" value="1"/>
</dbReference>
<dbReference type="SMART" id="SM00448">
    <property type="entry name" value="REC"/>
    <property type="match status" value="1"/>
</dbReference>
<evidence type="ECO:0000259" key="8">
    <source>
        <dbReference type="PROSITE" id="PS50112"/>
    </source>
</evidence>
<feature type="domain" description="Histidine kinase" evidence="6">
    <location>
        <begin position="520"/>
        <end position="745"/>
    </location>
</feature>
<evidence type="ECO:0000256" key="2">
    <source>
        <dbReference type="ARBA" id="ARBA00012438"/>
    </source>
</evidence>
<dbReference type="CDD" id="cd00082">
    <property type="entry name" value="HisKA"/>
    <property type="match status" value="1"/>
</dbReference>
<dbReference type="PROSITE" id="PS50112">
    <property type="entry name" value="PAS"/>
    <property type="match status" value="2"/>
</dbReference>
<keyword evidence="5" id="KW-0472">Membrane</keyword>
<dbReference type="InterPro" id="IPR036890">
    <property type="entry name" value="HATPase_C_sf"/>
</dbReference>
<dbReference type="PANTHER" id="PTHR43065">
    <property type="entry name" value="SENSOR HISTIDINE KINASE"/>
    <property type="match status" value="1"/>
</dbReference>
<dbReference type="Proteomes" id="UP000306585">
    <property type="component" value="Unassembled WGS sequence"/>
</dbReference>
<dbReference type="PRINTS" id="PR00344">
    <property type="entry name" value="BCTRLSENSOR"/>
</dbReference>
<evidence type="ECO:0000256" key="5">
    <source>
        <dbReference type="SAM" id="Phobius"/>
    </source>
</evidence>
<dbReference type="Gene3D" id="1.10.287.130">
    <property type="match status" value="1"/>
</dbReference>
<feature type="domain" description="PAS" evidence="8">
    <location>
        <begin position="261"/>
        <end position="333"/>
    </location>
</feature>
<reference evidence="10 11" key="1">
    <citation type="journal article" date="2019" name="Appl. Environ. Microbiol.">
        <title>Environmental Evidence and Genomic Insight of Iron-oxidizing Bacteria Preference Towards More Corrosion Resistant Stainless Steel at Higher Salinities.</title>
        <authorList>
            <person name="Garrison C.E."/>
            <person name="Price K.A."/>
            <person name="Field E.K."/>
        </authorList>
    </citation>
    <scope>NUCLEOTIDE SEQUENCE [LARGE SCALE GENOMIC DNA]</scope>
    <source>
        <strain evidence="10 11">P3</strain>
    </source>
</reference>
<protein>
    <recommendedName>
        <fullName evidence="2">histidine kinase</fullName>
        <ecNumber evidence="2">2.7.13.3</ecNumber>
    </recommendedName>
</protein>
<dbReference type="InterPro" id="IPR003594">
    <property type="entry name" value="HATPase_dom"/>
</dbReference>
<dbReference type="Gene3D" id="3.30.565.10">
    <property type="entry name" value="Histidine kinase-like ATPase, C-terminal domain"/>
    <property type="match status" value="1"/>
</dbReference>
<gene>
    <name evidence="10" type="ORF">FEF65_01725</name>
</gene>
<dbReference type="InterPro" id="IPR035965">
    <property type="entry name" value="PAS-like_dom_sf"/>
</dbReference>
<dbReference type="EC" id="2.7.13.3" evidence="2"/>
<dbReference type="InterPro" id="IPR000700">
    <property type="entry name" value="PAS-assoc_C"/>
</dbReference>
<dbReference type="CDD" id="cd00156">
    <property type="entry name" value="REC"/>
    <property type="match status" value="1"/>
</dbReference>
<dbReference type="PANTHER" id="PTHR43065:SF42">
    <property type="entry name" value="TWO-COMPONENT SENSOR PPRA"/>
    <property type="match status" value="1"/>
</dbReference>
<organism evidence="10 11">
    <name type="scientific">Mariprofundus erugo</name>
    <dbReference type="NCBI Taxonomy" id="2528639"/>
    <lineage>
        <taxon>Bacteria</taxon>
        <taxon>Pseudomonadati</taxon>
        <taxon>Pseudomonadota</taxon>
        <taxon>Candidatius Mariprofundia</taxon>
        <taxon>Mariprofundales</taxon>
        <taxon>Mariprofundaceae</taxon>
        <taxon>Mariprofundus</taxon>
    </lineage>
</organism>
<evidence type="ECO:0000259" key="7">
    <source>
        <dbReference type="PROSITE" id="PS50110"/>
    </source>
</evidence>
<feature type="modified residue" description="4-aspartylphosphate" evidence="4">
    <location>
        <position position="820"/>
    </location>
</feature>
<dbReference type="InterPro" id="IPR001610">
    <property type="entry name" value="PAC"/>
</dbReference>
<dbReference type="AlphaFoldDB" id="A0A5R9GSR8"/>
<dbReference type="Pfam" id="PF00072">
    <property type="entry name" value="Response_reg"/>
    <property type="match status" value="1"/>
</dbReference>
<dbReference type="Gene3D" id="3.40.50.2300">
    <property type="match status" value="1"/>
</dbReference>
<dbReference type="SMART" id="SM00091">
    <property type="entry name" value="PAS"/>
    <property type="match status" value="2"/>
</dbReference>
<dbReference type="PROSITE" id="PS50109">
    <property type="entry name" value="HIS_KIN"/>
    <property type="match status" value="1"/>
</dbReference>
<dbReference type="NCBIfam" id="TIGR00229">
    <property type="entry name" value="sensory_box"/>
    <property type="match status" value="2"/>
</dbReference>
<evidence type="ECO:0000256" key="1">
    <source>
        <dbReference type="ARBA" id="ARBA00000085"/>
    </source>
</evidence>
<keyword evidence="11" id="KW-1185">Reference proteome</keyword>
<feature type="domain" description="PAC" evidence="9">
    <location>
        <begin position="455"/>
        <end position="507"/>
    </location>
</feature>
<dbReference type="SUPFAM" id="SSF47384">
    <property type="entry name" value="Homodimeric domain of signal transducing histidine kinase"/>
    <property type="match status" value="1"/>
</dbReference>
<dbReference type="EMBL" id="VBRY01000001">
    <property type="protein sequence ID" value="TLS69226.1"/>
    <property type="molecule type" value="Genomic_DNA"/>
</dbReference>
<dbReference type="SUPFAM" id="SSF55785">
    <property type="entry name" value="PYP-like sensor domain (PAS domain)"/>
    <property type="match status" value="2"/>
</dbReference>
<dbReference type="SUPFAM" id="SSF55874">
    <property type="entry name" value="ATPase domain of HSP90 chaperone/DNA topoisomerase II/histidine kinase"/>
    <property type="match status" value="1"/>
</dbReference>
<dbReference type="SMART" id="SM00387">
    <property type="entry name" value="HATPase_c"/>
    <property type="match status" value="1"/>
</dbReference>
<feature type="domain" description="Response regulatory" evidence="7">
    <location>
        <begin position="769"/>
        <end position="885"/>
    </location>
</feature>
<keyword evidence="5" id="KW-1133">Transmembrane helix</keyword>
<dbReference type="InterPro" id="IPR004358">
    <property type="entry name" value="Sig_transdc_His_kin-like_C"/>
</dbReference>
<dbReference type="InterPro" id="IPR011006">
    <property type="entry name" value="CheY-like_superfamily"/>
</dbReference>
<dbReference type="InterPro" id="IPR003661">
    <property type="entry name" value="HisK_dim/P_dom"/>
</dbReference>
<dbReference type="GO" id="GO:0000155">
    <property type="term" value="F:phosphorelay sensor kinase activity"/>
    <property type="evidence" value="ECO:0007669"/>
    <property type="project" value="InterPro"/>
</dbReference>
<feature type="transmembrane region" description="Helical" evidence="5">
    <location>
        <begin position="26"/>
        <end position="47"/>
    </location>
</feature>
<dbReference type="RefSeq" id="WP_138238039.1">
    <property type="nucleotide sequence ID" value="NZ_VBRY01000001.1"/>
</dbReference>
<keyword evidence="5" id="KW-0812">Transmembrane</keyword>
<feature type="transmembrane region" description="Helical" evidence="5">
    <location>
        <begin position="228"/>
        <end position="248"/>
    </location>
</feature>